<gene>
    <name evidence="2" type="ORF">GWK48_11270</name>
</gene>
<dbReference type="GeneID" id="55642531"/>
<dbReference type="EMBL" id="CP049074">
    <property type="protein sequence ID" value="QKR00884.1"/>
    <property type="molecule type" value="Genomic_DNA"/>
</dbReference>
<dbReference type="Pfam" id="PF02697">
    <property type="entry name" value="VAPB_antitox"/>
    <property type="match status" value="1"/>
</dbReference>
<dbReference type="InterPro" id="IPR003847">
    <property type="entry name" value="Put_antitoxin"/>
</dbReference>
<proteinExistence type="predicted"/>
<evidence type="ECO:0000256" key="1">
    <source>
        <dbReference type="ARBA" id="ARBA00022649"/>
    </source>
</evidence>
<sequence>MVRTTTVSISNAVKQILEREKGNMSWDEFLLMLVNEYKRKKREEEIKDLRKILTEEDVREIEKSHKEVHEEFRLRYL</sequence>
<dbReference type="Proteomes" id="UP000509301">
    <property type="component" value="Chromosome"/>
</dbReference>
<keyword evidence="3" id="KW-1185">Reference proteome</keyword>
<organism evidence="2 3">
    <name type="scientific">Metallosphaera tengchongensis</name>
    <dbReference type="NCBI Taxonomy" id="1532350"/>
    <lineage>
        <taxon>Archaea</taxon>
        <taxon>Thermoproteota</taxon>
        <taxon>Thermoprotei</taxon>
        <taxon>Sulfolobales</taxon>
        <taxon>Sulfolobaceae</taxon>
        <taxon>Metallosphaera</taxon>
    </lineage>
</organism>
<evidence type="ECO:0000313" key="3">
    <source>
        <dbReference type="Proteomes" id="UP000509301"/>
    </source>
</evidence>
<name>A0A6N0NVH2_9CREN</name>
<keyword evidence="1" id="KW-1277">Toxin-antitoxin system</keyword>
<protein>
    <recommendedName>
        <fullName evidence="4">VapB-type antitoxin</fullName>
    </recommendedName>
</protein>
<reference evidence="2 3" key="1">
    <citation type="submission" date="2020-02" db="EMBL/GenBank/DDBJ databases">
        <title>Comparative genome analysis reveals the metabolism and evolution of the thermophilic archaeal genus Metallosphaera.</title>
        <authorList>
            <person name="Jiang C."/>
        </authorList>
    </citation>
    <scope>NUCLEOTIDE SEQUENCE [LARGE SCALE GENOMIC DNA]</scope>
    <source>
        <strain evidence="2 3">Ric-A</strain>
    </source>
</reference>
<evidence type="ECO:0000313" key="2">
    <source>
        <dbReference type="EMBL" id="QKR00884.1"/>
    </source>
</evidence>
<accession>A0A6N0NVH2</accession>
<evidence type="ECO:0008006" key="4">
    <source>
        <dbReference type="Google" id="ProtNLM"/>
    </source>
</evidence>
<dbReference type="RefSeq" id="WP_246263834.1">
    <property type="nucleotide sequence ID" value="NZ_CP049074.1"/>
</dbReference>
<dbReference type="KEGG" id="mten:GWK48_11270"/>
<dbReference type="AlphaFoldDB" id="A0A6N0NVH2"/>